<organism evidence="1">
    <name type="scientific">uncultured Caudovirales phage</name>
    <dbReference type="NCBI Taxonomy" id="2100421"/>
    <lineage>
        <taxon>Viruses</taxon>
        <taxon>Duplodnaviria</taxon>
        <taxon>Heunggongvirae</taxon>
        <taxon>Uroviricota</taxon>
        <taxon>Caudoviricetes</taxon>
        <taxon>Peduoviridae</taxon>
        <taxon>Maltschvirus</taxon>
        <taxon>Maltschvirus maltsch</taxon>
    </lineage>
</organism>
<proteinExistence type="predicted"/>
<name>A0A6J7W9N7_9CAUD</name>
<reference evidence="1" key="1">
    <citation type="submission" date="2020-05" db="EMBL/GenBank/DDBJ databases">
        <authorList>
            <person name="Chiriac C."/>
            <person name="Salcher M."/>
            <person name="Ghai R."/>
            <person name="Kavagutti S V."/>
        </authorList>
    </citation>
    <scope>NUCLEOTIDE SEQUENCE</scope>
</reference>
<evidence type="ECO:0000313" key="1">
    <source>
        <dbReference type="EMBL" id="CAB5187275.1"/>
    </source>
</evidence>
<protein>
    <submittedName>
        <fullName evidence="1">Uncharacterized protein</fullName>
    </submittedName>
</protein>
<sequence>MQANKFKTKTGRLTLYALACGYVERKETEALRLDLWHEGAAFHVRAHDYANHTRLFWECFGTLTAARKFFDLKNREFFA</sequence>
<dbReference type="EMBL" id="LR798211">
    <property type="protein sequence ID" value="CAB5187275.1"/>
    <property type="molecule type" value="Genomic_DNA"/>
</dbReference>
<gene>
    <name evidence="1" type="ORF">UFOVP161_27</name>
</gene>
<accession>A0A6J7W9N7</accession>